<accession>A0A3S5A6J9</accession>
<dbReference type="RefSeq" id="WP_232014420.1">
    <property type="nucleotide sequence ID" value="NZ_CAUJRG010000030.1"/>
</dbReference>
<keyword evidence="2" id="KW-1185">Reference proteome</keyword>
<dbReference type="EMBL" id="LR134533">
    <property type="protein sequence ID" value="VEJ49053.1"/>
    <property type="molecule type" value="Genomic_DNA"/>
</dbReference>
<dbReference type="Proteomes" id="UP000272771">
    <property type="component" value="Chromosome"/>
</dbReference>
<sequence length="133" mass="15742">MMYARFTIHISGSKFTPSKTIEKLKTSLVVDEFFDNSDHELNETSNCGDIYLIHENEFSKEFPDLEYEKSFVNFFSENYDLLKENGATDFSIFIEIYYVDQCNFEIFNRDLLVELAKYRVNLPISVYHIQDVD</sequence>
<evidence type="ECO:0000313" key="1">
    <source>
        <dbReference type="EMBL" id="VEJ49053.1"/>
    </source>
</evidence>
<gene>
    <name evidence="1" type="ORF">NCTC12742_00006</name>
</gene>
<name>A0A3S5A6J9_9NEIS</name>
<proteinExistence type="predicted"/>
<reference evidence="1 2" key="1">
    <citation type="submission" date="2018-12" db="EMBL/GenBank/DDBJ databases">
        <authorList>
            <consortium name="Pathogen Informatics"/>
        </authorList>
    </citation>
    <scope>NUCLEOTIDE SEQUENCE [LARGE SCALE GENOMIC DNA]</scope>
    <source>
        <strain evidence="1 2">NCTC12742</strain>
    </source>
</reference>
<evidence type="ECO:0000313" key="2">
    <source>
        <dbReference type="Proteomes" id="UP000272771"/>
    </source>
</evidence>
<dbReference type="AlphaFoldDB" id="A0A3S5A6J9"/>
<organism evidence="1 2">
    <name type="scientific">Neisseria weaveri</name>
    <dbReference type="NCBI Taxonomy" id="28091"/>
    <lineage>
        <taxon>Bacteria</taxon>
        <taxon>Pseudomonadati</taxon>
        <taxon>Pseudomonadota</taxon>
        <taxon>Betaproteobacteria</taxon>
        <taxon>Neisseriales</taxon>
        <taxon>Neisseriaceae</taxon>
        <taxon>Neisseria</taxon>
    </lineage>
</organism>
<protein>
    <submittedName>
        <fullName evidence="1">Uncharacterized protein</fullName>
    </submittedName>
</protein>